<feature type="region of interest" description="Disordered" evidence="2">
    <location>
        <begin position="41"/>
        <end position="82"/>
    </location>
</feature>
<feature type="coiled-coil region" evidence="1">
    <location>
        <begin position="1"/>
        <end position="28"/>
    </location>
</feature>
<dbReference type="PANTHER" id="PTHR37718">
    <property type="entry name" value="BNAC03G61340D PROTEIN"/>
    <property type="match status" value="1"/>
</dbReference>
<keyword evidence="1" id="KW-0175">Coiled coil</keyword>
<evidence type="ECO:0000313" key="4">
    <source>
        <dbReference type="Proteomes" id="UP000836841"/>
    </source>
</evidence>
<sequence length="82" mass="9595">MKHLEKQKELLKEAHKTMSQELQTLMVEEKMMMHKLYEILSTDRKNKKKRKETQNVLEGNEIIEVSSPPTLSSGESGDEEKH</sequence>
<reference evidence="3 4" key="1">
    <citation type="submission" date="2022-03" db="EMBL/GenBank/DDBJ databases">
        <authorList>
            <person name="Nunn A."/>
            <person name="Chopra R."/>
            <person name="Nunn A."/>
            <person name="Contreras Garrido A."/>
        </authorList>
    </citation>
    <scope>NUCLEOTIDE SEQUENCE [LARGE SCALE GENOMIC DNA]</scope>
</reference>
<dbReference type="PANTHER" id="PTHR37718:SF2">
    <property type="entry name" value="OS03G0205150 PROTEIN"/>
    <property type="match status" value="1"/>
</dbReference>
<accession>A0AAU9T2U8</accession>
<dbReference type="AlphaFoldDB" id="A0AAU9T2U8"/>
<gene>
    <name evidence="3" type="ORF">TAV2_LOCUS22505</name>
</gene>
<dbReference type="Proteomes" id="UP000836841">
    <property type="component" value="Chromosome 7"/>
</dbReference>
<name>A0AAU9T2U8_THLAR</name>
<keyword evidence="4" id="KW-1185">Reference proteome</keyword>
<evidence type="ECO:0000313" key="3">
    <source>
        <dbReference type="EMBL" id="CAH2076205.1"/>
    </source>
</evidence>
<proteinExistence type="predicted"/>
<evidence type="ECO:0000256" key="2">
    <source>
        <dbReference type="SAM" id="MobiDB-lite"/>
    </source>
</evidence>
<evidence type="ECO:0000256" key="1">
    <source>
        <dbReference type="SAM" id="Coils"/>
    </source>
</evidence>
<protein>
    <submittedName>
        <fullName evidence="3">Uncharacterized protein</fullName>
    </submittedName>
</protein>
<organism evidence="3 4">
    <name type="scientific">Thlaspi arvense</name>
    <name type="common">Field penny-cress</name>
    <dbReference type="NCBI Taxonomy" id="13288"/>
    <lineage>
        <taxon>Eukaryota</taxon>
        <taxon>Viridiplantae</taxon>
        <taxon>Streptophyta</taxon>
        <taxon>Embryophyta</taxon>
        <taxon>Tracheophyta</taxon>
        <taxon>Spermatophyta</taxon>
        <taxon>Magnoliopsida</taxon>
        <taxon>eudicotyledons</taxon>
        <taxon>Gunneridae</taxon>
        <taxon>Pentapetalae</taxon>
        <taxon>rosids</taxon>
        <taxon>malvids</taxon>
        <taxon>Brassicales</taxon>
        <taxon>Brassicaceae</taxon>
        <taxon>Thlaspideae</taxon>
        <taxon>Thlaspi</taxon>
    </lineage>
</organism>
<dbReference type="EMBL" id="OU466863">
    <property type="protein sequence ID" value="CAH2076205.1"/>
    <property type="molecule type" value="Genomic_DNA"/>
</dbReference>